<feature type="signal peptide" evidence="9">
    <location>
        <begin position="1"/>
        <end position="28"/>
    </location>
</feature>
<evidence type="ECO:0000259" key="12">
    <source>
        <dbReference type="PROSITE" id="PS50835"/>
    </source>
</evidence>
<dbReference type="Pfam" id="PF01825">
    <property type="entry name" value="GPS"/>
    <property type="match status" value="1"/>
</dbReference>
<sequence>MANKGKISKYDLLGYVVILLIKMQLVNSQVLPEISDIVEFSYPEEQVPLLRKTREVNTGKVEYIIIVEVNVSEVILFDQIRTSADSITPLQIDNITNISGLDITAVCQPNDYQYQCTCVDHTTAAITTPAKNNKILNLSLTLKEDFDFGLYNKNSATYQTYEKKIKSSIEESYKNVPGYQLNSATVTGFRPGSVFADFSITITNTNIDLASANQQLATNLRNNGFDVSDDLLSQSVEGVLTNIQGNIYPGSDLRLTCNPPENNGIKWTLNGKQLQQTDKYVINNGELTVKNAGPSDSGQYSCIATVNSLPYTIWQIITIQPYPNIQVTSDKTLECQDTTISLQCCVQGVYQVKWTDPTICNSISKGCISCDYKINKEECQNTEQTKQVTCQLTQPISESSYNSKTIKMNVKNQDFACFNDVFGAGNVGAIQTSNCPGDMVGYQVAQCSSSKQWNITEDKCVLRAIQNLKDEAETLQVAGIPQFMASLSSNATSQTQNLIDSAATITTIVDILTIVSDLSQTTFVSQTIMMDFLKTAEVIGTDGSSHTWESLNKNDTTSNASNILLNATENIARRLPDGDLLITTNFTYLKKESITPPFSDDFGKNLTTHINIPVTSAKMFLTVIISSAFNNILPVRTLTNNDSNQTGTKINGDVVLTETTSKINNISLSFKIMNTTLGNPQCVFWNFSLLNGVGGWDSTGCQLKPLGNETEKYTCECNHTTSFSILMSPFTLDKNKAIILDYITYIGVAISMGSLVLCLIIEIIIWKLVTRNDTSYMRHVSIVNIAVSLLIANICFIIGAAVVKHESSCSTATFFMHFFYLALFFWMLLSALLLLYRTLMVFSRMTRGAMMGIGFTVGYGAPLIIAVITVASTAGNKGYIQQDYNCWLNWSKTKALLAFVIPALTIVAINFLVLIVVLCKMLRRGVNASSPDEKHPLVVIAKCVVILTPLFGLTWGFGIGTLVSSNFGIHVVFAFLNSLQGFFILLFGILLDSKVREALAGKFSLRNLSSNRTRSTSAGPSSSSGFAFIQRLRRRNVYNVSNGEMLSSGNPNASADG</sequence>
<evidence type="ECO:0000256" key="6">
    <source>
        <dbReference type="ARBA" id="ARBA00023157"/>
    </source>
</evidence>
<comment type="similarity">
    <text evidence="2">Belongs to the G-protein coupled receptor 2 family. Adhesion G-protein coupled receptor (ADGR) subfamily.</text>
</comment>
<accession>A0A9D3NJD9</accession>
<dbReference type="InterPro" id="IPR007110">
    <property type="entry name" value="Ig-like_dom"/>
</dbReference>
<dbReference type="InterPro" id="IPR036179">
    <property type="entry name" value="Ig-like_dom_sf"/>
</dbReference>
<dbReference type="EMBL" id="JAHKSW010000016">
    <property type="protein sequence ID" value="KAG7322859.1"/>
    <property type="molecule type" value="Genomic_DNA"/>
</dbReference>
<dbReference type="PRINTS" id="PR00249">
    <property type="entry name" value="GPCRSECRETIN"/>
</dbReference>
<evidence type="ECO:0000313" key="13">
    <source>
        <dbReference type="EMBL" id="KAG7322859.1"/>
    </source>
</evidence>
<dbReference type="Gene3D" id="2.60.220.50">
    <property type="match status" value="1"/>
</dbReference>
<evidence type="ECO:0000259" key="10">
    <source>
        <dbReference type="PROSITE" id="PS50221"/>
    </source>
</evidence>
<feature type="transmembrane region" description="Helical" evidence="8">
    <location>
        <begin position="781"/>
        <end position="802"/>
    </location>
</feature>
<evidence type="ECO:0000256" key="3">
    <source>
        <dbReference type="ARBA" id="ARBA00022692"/>
    </source>
</evidence>
<evidence type="ECO:0000256" key="7">
    <source>
        <dbReference type="ARBA" id="ARBA00023180"/>
    </source>
</evidence>
<dbReference type="GO" id="GO:0007166">
    <property type="term" value="P:cell surface receptor signaling pathway"/>
    <property type="evidence" value="ECO:0007669"/>
    <property type="project" value="InterPro"/>
</dbReference>
<dbReference type="InterPro" id="IPR003599">
    <property type="entry name" value="Ig_sub"/>
</dbReference>
<feature type="transmembrane region" description="Helical" evidence="8">
    <location>
        <begin position="848"/>
        <end position="875"/>
    </location>
</feature>
<dbReference type="InterPro" id="IPR017981">
    <property type="entry name" value="GPCR_2-like_7TM"/>
</dbReference>
<dbReference type="Pfam" id="PF01390">
    <property type="entry name" value="SEA"/>
    <property type="match status" value="1"/>
</dbReference>
<evidence type="ECO:0000256" key="2">
    <source>
        <dbReference type="ARBA" id="ARBA00007343"/>
    </source>
</evidence>
<dbReference type="Pfam" id="PF00002">
    <property type="entry name" value="7tm_2"/>
    <property type="match status" value="1"/>
</dbReference>
<dbReference type="SMART" id="SM00408">
    <property type="entry name" value="IGc2"/>
    <property type="match status" value="1"/>
</dbReference>
<dbReference type="SUPFAM" id="SSF48726">
    <property type="entry name" value="Immunoglobulin"/>
    <property type="match status" value="1"/>
</dbReference>
<evidence type="ECO:0000256" key="1">
    <source>
        <dbReference type="ARBA" id="ARBA00004141"/>
    </source>
</evidence>
<dbReference type="FunFam" id="1.20.1070.10:FF:000058">
    <property type="entry name" value="Adhesion G protein-coupled receptor F5"/>
    <property type="match status" value="1"/>
</dbReference>
<dbReference type="InterPro" id="IPR003598">
    <property type="entry name" value="Ig_sub2"/>
</dbReference>
<dbReference type="InterPro" id="IPR051587">
    <property type="entry name" value="Adhesion_GPCR"/>
</dbReference>
<feature type="domain" description="G-protein coupled receptors family 2 profile 2" evidence="11">
    <location>
        <begin position="740"/>
        <end position="992"/>
    </location>
</feature>
<dbReference type="InterPro" id="IPR013783">
    <property type="entry name" value="Ig-like_fold"/>
</dbReference>
<dbReference type="InterPro" id="IPR000082">
    <property type="entry name" value="SEA_dom"/>
</dbReference>
<keyword evidence="7" id="KW-0325">Glycoprotein</keyword>
<dbReference type="OrthoDB" id="10040049at2759"/>
<keyword evidence="14" id="KW-1185">Reference proteome</keyword>
<evidence type="ECO:0008006" key="15">
    <source>
        <dbReference type="Google" id="ProtNLM"/>
    </source>
</evidence>
<dbReference type="GO" id="GO:0007189">
    <property type="term" value="P:adenylate cyclase-activating G protein-coupled receptor signaling pathway"/>
    <property type="evidence" value="ECO:0007669"/>
    <property type="project" value="TreeGrafter"/>
</dbReference>
<feature type="transmembrane region" description="Helical" evidence="8">
    <location>
        <begin position="814"/>
        <end position="836"/>
    </location>
</feature>
<feature type="domain" description="GAIN-B" evidence="10">
    <location>
        <begin position="585"/>
        <end position="733"/>
    </location>
</feature>
<evidence type="ECO:0000256" key="9">
    <source>
        <dbReference type="SAM" id="SignalP"/>
    </source>
</evidence>
<keyword evidence="9" id="KW-0732">Signal</keyword>
<reference evidence="13 14" key="1">
    <citation type="submission" date="2021-06" db="EMBL/GenBank/DDBJ databases">
        <title>Chromosome-level genome assembly of the red-tail catfish (Hemibagrus wyckioides).</title>
        <authorList>
            <person name="Shao F."/>
        </authorList>
    </citation>
    <scope>NUCLEOTIDE SEQUENCE [LARGE SCALE GENOMIC DNA]</scope>
    <source>
        <strain evidence="13">EC202008001</strain>
        <tissue evidence="13">Blood</tissue>
    </source>
</reference>
<dbReference type="Gene3D" id="1.20.1070.10">
    <property type="entry name" value="Rhodopsin 7-helix transmembrane proteins"/>
    <property type="match status" value="1"/>
</dbReference>
<dbReference type="GO" id="GO:0004930">
    <property type="term" value="F:G protein-coupled receptor activity"/>
    <property type="evidence" value="ECO:0007669"/>
    <property type="project" value="InterPro"/>
</dbReference>
<organism evidence="13 14">
    <name type="scientific">Hemibagrus wyckioides</name>
    <dbReference type="NCBI Taxonomy" id="337641"/>
    <lineage>
        <taxon>Eukaryota</taxon>
        <taxon>Metazoa</taxon>
        <taxon>Chordata</taxon>
        <taxon>Craniata</taxon>
        <taxon>Vertebrata</taxon>
        <taxon>Euteleostomi</taxon>
        <taxon>Actinopterygii</taxon>
        <taxon>Neopterygii</taxon>
        <taxon>Teleostei</taxon>
        <taxon>Ostariophysi</taxon>
        <taxon>Siluriformes</taxon>
        <taxon>Bagridae</taxon>
        <taxon>Hemibagrus</taxon>
    </lineage>
</organism>
<proteinExistence type="inferred from homology"/>
<dbReference type="InterPro" id="IPR046338">
    <property type="entry name" value="GAIN_dom_sf"/>
</dbReference>
<dbReference type="InterPro" id="IPR000203">
    <property type="entry name" value="GPS"/>
</dbReference>
<comment type="subcellular location">
    <subcellularLocation>
        <location evidence="1">Membrane</location>
        <topology evidence="1">Multi-pass membrane protein</topology>
    </subcellularLocation>
</comment>
<feature type="domain" description="Ig-like" evidence="12">
    <location>
        <begin position="250"/>
        <end position="312"/>
    </location>
</feature>
<dbReference type="PROSITE" id="PS50261">
    <property type="entry name" value="G_PROTEIN_RECEP_F2_4"/>
    <property type="match status" value="1"/>
</dbReference>
<dbReference type="AlphaFoldDB" id="A0A9D3NJD9"/>
<feature type="transmembrane region" description="Helical" evidence="8">
    <location>
        <begin position="742"/>
        <end position="769"/>
    </location>
</feature>
<evidence type="ECO:0000256" key="4">
    <source>
        <dbReference type="ARBA" id="ARBA00022989"/>
    </source>
</evidence>
<feature type="transmembrane region" description="Helical" evidence="8">
    <location>
        <begin position="939"/>
        <end position="963"/>
    </location>
</feature>
<gene>
    <name evidence="13" type="ORF">KOW79_014205</name>
</gene>
<dbReference type="PROSITE" id="PS50221">
    <property type="entry name" value="GAIN_B"/>
    <property type="match status" value="1"/>
</dbReference>
<dbReference type="Pfam" id="PF13927">
    <property type="entry name" value="Ig_3"/>
    <property type="match status" value="1"/>
</dbReference>
<keyword evidence="5 8" id="KW-0472">Membrane</keyword>
<dbReference type="PROSITE" id="PS50835">
    <property type="entry name" value="IG_LIKE"/>
    <property type="match status" value="1"/>
</dbReference>
<dbReference type="SMART" id="SM00303">
    <property type="entry name" value="GPS"/>
    <property type="match status" value="1"/>
</dbReference>
<comment type="caution">
    <text evidence="13">The sequence shown here is derived from an EMBL/GenBank/DDBJ whole genome shotgun (WGS) entry which is preliminary data.</text>
</comment>
<name>A0A9D3NJD9_9TELE</name>
<protein>
    <recommendedName>
        <fullName evidence="15">Adhesion G protein-coupled receptor F5-like</fullName>
    </recommendedName>
</protein>
<feature type="chain" id="PRO_5039067099" description="Adhesion G protein-coupled receptor F5-like" evidence="9">
    <location>
        <begin position="29"/>
        <end position="1057"/>
    </location>
</feature>
<feature type="transmembrane region" description="Helical" evidence="8">
    <location>
        <begin position="895"/>
        <end position="918"/>
    </location>
</feature>
<dbReference type="InterPro" id="IPR057244">
    <property type="entry name" value="GAIN_B"/>
</dbReference>
<dbReference type="Gene3D" id="2.60.40.10">
    <property type="entry name" value="Immunoglobulins"/>
    <property type="match status" value="1"/>
</dbReference>
<dbReference type="PANTHER" id="PTHR45813">
    <property type="entry name" value="IG-LIKE DOMAIN-CONTAINING PROTEIN"/>
    <property type="match status" value="1"/>
</dbReference>
<keyword evidence="6" id="KW-1015">Disulfide bond</keyword>
<evidence type="ECO:0000256" key="8">
    <source>
        <dbReference type="SAM" id="Phobius"/>
    </source>
</evidence>
<evidence type="ECO:0000313" key="14">
    <source>
        <dbReference type="Proteomes" id="UP000824219"/>
    </source>
</evidence>
<feature type="transmembrane region" description="Helical" evidence="8">
    <location>
        <begin position="969"/>
        <end position="991"/>
    </location>
</feature>
<dbReference type="Proteomes" id="UP000824219">
    <property type="component" value="Linkage Group LG16"/>
</dbReference>
<dbReference type="SMART" id="SM00409">
    <property type="entry name" value="IG"/>
    <property type="match status" value="1"/>
</dbReference>
<evidence type="ECO:0000256" key="5">
    <source>
        <dbReference type="ARBA" id="ARBA00023136"/>
    </source>
</evidence>
<dbReference type="GO" id="GO:0016020">
    <property type="term" value="C:membrane"/>
    <property type="evidence" value="ECO:0007669"/>
    <property type="project" value="UniProtKB-SubCell"/>
</dbReference>
<dbReference type="PANTHER" id="PTHR45813:SF4">
    <property type="entry name" value="ADHESION G PROTEIN-COUPLED RECEPTOR F5"/>
    <property type="match status" value="1"/>
</dbReference>
<keyword evidence="3 8" id="KW-0812">Transmembrane</keyword>
<dbReference type="InterPro" id="IPR000832">
    <property type="entry name" value="GPCR_2_secretin-like"/>
</dbReference>
<evidence type="ECO:0000259" key="11">
    <source>
        <dbReference type="PROSITE" id="PS50261"/>
    </source>
</evidence>
<keyword evidence="4 8" id="KW-1133">Transmembrane helix</keyword>